<sequence>MGKYDRIFQSDAVFEEFLSPEEAVAAILLKGVAYANAIVTAAADSSLENLEIEWFADILSGFEVFEEHANDELLEILDRLITLANISQGNAKSEGLGALFNSANDSLADELVLDGFAAGVSVLVDEDKLIIPKPKTPLLKQLQEALEIEDTEAEEVIDSVLNAFAESEDENENIDIYESPLGNFRLPIPVTPEQGGKIQSQEGTVGFSDDLGTLLRIDYYPIPDNQIEEMRSLGQQQYFQSILLNKYIPQVIVSNLPEANVVYTDNCVDVIEGAFFALANMPDGASISRQEENGHSQRLDAYRGLIIFSYCNFLYIISSQRCFFDGETHNSIEEEAELIKAEILEFIDSIEFK</sequence>
<evidence type="ECO:0000313" key="1">
    <source>
        <dbReference type="EMBL" id="PAX52150.1"/>
    </source>
</evidence>
<dbReference type="AlphaFoldDB" id="A0A2A2TEG7"/>
<evidence type="ECO:0000313" key="2">
    <source>
        <dbReference type="Proteomes" id="UP000218238"/>
    </source>
</evidence>
<dbReference type="EMBL" id="NTFS01000277">
    <property type="protein sequence ID" value="PAX52150.1"/>
    <property type="molecule type" value="Genomic_DNA"/>
</dbReference>
<dbReference type="RefSeq" id="WP_095723537.1">
    <property type="nucleotide sequence ID" value="NZ_NTFS01000277.1"/>
</dbReference>
<proteinExistence type="predicted"/>
<gene>
    <name evidence="1" type="ORF">CK510_20890</name>
</gene>
<dbReference type="OrthoDB" id="458764at2"/>
<organism evidence="1 2">
    <name type="scientific">Brunnivagina elsteri CCALA 953</name>
    <dbReference type="NCBI Taxonomy" id="987040"/>
    <lineage>
        <taxon>Bacteria</taxon>
        <taxon>Bacillati</taxon>
        <taxon>Cyanobacteriota</taxon>
        <taxon>Cyanophyceae</taxon>
        <taxon>Nostocales</taxon>
        <taxon>Calotrichaceae</taxon>
        <taxon>Brunnivagina</taxon>
    </lineage>
</organism>
<protein>
    <submittedName>
        <fullName evidence="1">Uncharacterized protein</fullName>
    </submittedName>
</protein>
<dbReference type="Proteomes" id="UP000218238">
    <property type="component" value="Unassembled WGS sequence"/>
</dbReference>
<reference evidence="1 2" key="1">
    <citation type="submission" date="2017-08" db="EMBL/GenBank/DDBJ databases">
        <title>Draft genome sequence of filamentous cyanobacterium Calothrix elsteri CCALA 953.</title>
        <authorList>
            <person name="Gagunashvili A.N."/>
            <person name="Elster J."/>
            <person name="Andresson O.S."/>
        </authorList>
    </citation>
    <scope>NUCLEOTIDE SEQUENCE [LARGE SCALE GENOMIC DNA]</scope>
    <source>
        <strain evidence="1 2">CCALA 953</strain>
    </source>
</reference>
<name>A0A2A2TEG7_9CYAN</name>
<accession>A0A2A2TEG7</accession>
<comment type="caution">
    <text evidence="1">The sequence shown here is derived from an EMBL/GenBank/DDBJ whole genome shotgun (WGS) entry which is preliminary data.</text>
</comment>
<keyword evidence="2" id="KW-1185">Reference proteome</keyword>